<name>A0A4U7BFA7_9PEZI</name>
<sequence>MLVSRPFRLPPGTSAQFRILSCTRSPFSARLYSSHSSLPRIASASLWSSLIPKPFRRSNKDGSATTAQRSRDWNPATFFIVISLLIGSNAIQLVSLKTHQLNYNRDTDAKLSLLREVIDRVQRGEDVNVEAMLGKGDPEREKEWEEMMKDLEREEDVWAKKQAKRNEKASSPRISPSNDEAKASSVDIRATSEVEQEGKDRKPGFY</sequence>
<proteinExistence type="predicted"/>
<dbReference type="Proteomes" id="UP000308133">
    <property type="component" value="Unassembled WGS sequence"/>
</dbReference>
<gene>
    <name evidence="2" type="ORF">C1H76_0161</name>
</gene>
<protein>
    <submittedName>
        <fullName evidence="2">Uncharacterized protein</fullName>
    </submittedName>
</protein>
<organism evidence="2 3">
    <name type="scientific">Elsinoe australis</name>
    <dbReference type="NCBI Taxonomy" id="40998"/>
    <lineage>
        <taxon>Eukaryota</taxon>
        <taxon>Fungi</taxon>
        <taxon>Dikarya</taxon>
        <taxon>Ascomycota</taxon>
        <taxon>Pezizomycotina</taxon>
        <taxon>Dothideomycetes</taxon>
        <taxon>Dothideomycetidae</taxon>
        <taxon>Myriangiales</taxon>
        <taxon>Elsinoaceae</taxon>
        <taxon>Elsinoe</taxon>
    </lineage>
</organism>
<dbReference type="EMBL" id="PTQR01000004">
    <property type="protein sequence ID" value="TKX27324.1"/>
    <property type="molecule type" value="Genomic_DNA"/>
</dbReference>
<dbReference type="InterPro" id="IPR035213">
    <property type="entry name" value="DUF5321"/>
</dbReference>
<evidence type="ECO:0000313" key="2">
    <source>
        <dbReference type="EMBL" id="TKX27324.1"/>
    </source>
</evidence>
<reference evidence="2 3" key="1">
    <citation type="submission" date="2018-02" db="EMBL/GenBank/DDBJ databases">
        <title>Draft genome sequences of Elsinoe sp., causing black scab on jojoba.</title>
        <authorList>
            <person name="Stodart B."/>
            <person name="Jeffress S."/>
            <person name="Ash G."/>
            <person name="Arun Chinnappa K."/>
        </authorList>
    </citation>
    <scope>NUCLEOTIDE SEQUENCE [LARGE SCALE GENOMIC DNA]</scope>
    <source>
        <strain evidence="2 3">Hillstone_2</strain>
    </source>
</reference>
<evidence type="ECO:0000313" key="3">
    <source>
        <dbReference type="Proteomes" id="UP000308133"/>
    </source>
</evidence>
<feature type="compositionally biased region" description="Basic and acidic residues" evidence="1">
    <location>
        <begin position="190"/>
        <end position="206"/>
    </location>
</feature>
<feature type="compositionally biased region" description="Basic and acidic residues" evidence="1">
    <location>
        <begin position="155"/>
        <end position="170"/>
    </location>
</feature>
<evidence type="ECO:0000256" key="1">
    <source>
        <dbReference type="SAM" id="MobiDB-lite"/>
    </source>
</evidence>
<comment type="caution">
    <text evidence="2">The sequence shown here is derived from an EMBL/GenBank/DDBJ whole genome shotgun (WGS) entry which is preliminary data.</text>
</comment>
<feature type="region of interest" description="Disordered" evidence="1">
    <location>
        <begin position="155"/>
        <end position="206"/>
    </location>
</feature>
<dbReference type="Pfam" id="PF17254">
    <property type="entry name" value="DUF5321"/>
    <property type="match status" value="1"/>
</dbReference>
<accession>A0A4U7BFA7</accession>
<dbReference type="AlphaFoldDB" id="A0A4U7BFA7"/>